<reference evidence="4" key="1">
    <citation type="journal article" date="2019" name="Int. J. Syst. Evol. Microbiol.">
        <title>The Global Catalogue of Microorganisms (GCM) 10K type strain sequencing project: providing services to taxonomists for standard genome sequencing and annotation.</title>
        <authorList>
            <consortium name="The Broad Institute Genomics Platform"/>
            <consortium name="The Broad Institute Genome Sequencing Center for Infectious Disease"/>
            <person name="Wu L."/>
            <person name="Ma J."/>
        </authorList>
    </citation>
    <scope>NUCLEOTIDE SEQUENCE [LARGE SCALE GENOMIC DNA]</scope>
    <source>
        <strain evidence="4">CGMCC 4.7289</strain>
    </source>
</reference>
<organism evidence="3 4">
    <name type="scientific">Hamadaea flava</name>
    <dbReference type="NCBI Taxonomy" id="1742688"/>
    <lineage>
        <taxon>Bacteria</taxon>
        <taxon>Bacillati</taxon>
        <taxon>Actinomycetota</taxon>
        <taxon>Actinomycetes</taxon>
        <taxon>Micromonosporales</taxon>
        <taxon>Micromonosporaceae</taxon>
        <taxon>Hamadaea</taxon>
    </lineage>
</organism>
<keyword evidence="2" id="KW-0808">Transferase</keyword>
<keyword evidence="1" id="KW-0328">Glycosyltransferase</keyword>
<dbReference type="PANTHER" id="PTHR34136:SF1">
    <property type="entry name" value="UDP-N-ACETYL-D-MANNOSAMINURONIC ACID TRANSFERASE"/>
    <property type="match status" value="1"/>
</dbReference>
<proteinExistence type="predicted"/>
<name>A0ABV8LHN8_9ACTN</name>
<accession>A0ABV8LHN8</accession>
<comment type="caution">
    <text evidence="3">The sequence shown here is derived from an EMBL/GenBank/DDBJ whole genome shotgun (WGS) entry which is preliminary data.</text>
</comment>
<keyword evidence="4" id="KW-1185">Reference proteome</keyword>
<evidence type="ECO:0000313" key="4">
    <source>
        <dbReference type="Proteomes" id="UP001595816"/>
    </source>
</evidence>
<dbReference type="CDD" id="cd06533">
    <property type="entry name" value="Glyco_transf_WecG_TagA"/>
    <property type="match status" value="1"/>
</dbReference>
<evidence type="ECO:0000256" key="2">
    <source>
        <dbReference type="ARBA" id="ARBA00022679"/>
    </source>
</evidence>
<dbReference type="NCBIfam" id="TIGR00696">
    <property type="entry name" value="wecG_tagA_cpsF"/>
    <property type="match status" value="1"/>
</dbReference>
<evidence type="ECO:0000313" key="3">
    <source>
        <dbReference type="EMBL" id="MFC4129837.1"/>
    </source>
</evidence>
<dbReference type="InterPro" id="IPR004629">
    <property type="entry name" value="WecG_TagA_CpsF"/>
</dbReference>
<gene>
    <name evidence="3" type="ORF">ACFOZ4_04390</name>
</gene>
<protein>
    <submittedName>
        <fullName evidence="3">WecB/TagA/CpsF family glycosyltransferase</fullName>
    </submittedName>
</protein>
<dbReference type="RefSeq" id="WP_253760077.1">
    <property type="nucleotide sequence ID" value="NZ_JAMZDZ010000001.1"/>
</dbReference>
<dbReference type="Proteomes" id="UP001595816">
    <property type="component" value="Unassembled WGS sequence"/>
</dbReference>
<dbReference type="PANTHER" id="PTHR34136">
    <property type="match status" value="1"/>
</dbReference>
<dbReference type="Pfam" id="PF03808">
    <property type="entry name" value="Glyco_tran_WecG"/>
    <property type="match status" value="2"/>
</dbReference>
<evidence type="ECO:0000256" key="1">
    <source>
        <dbReference type="ARBA" id="ARBA00022676"/>
    </source>
</evidence>
<sequence>MGNERVRLAGREFDAITEEEVAAHVVEALSRGEGGRIVTPNVDILRLADSDRPIAAEVRSFLDDATLVVADGMPLVWASKLAGNPLPERVAGASLIWTVSQAIGDIAGSVYLLGGAPVPSAIEPEEGDDWLLMASAVGVAGRSADGAHRAAAELAGACPGLIIAGCAAPPFGFDADPDQYAPVLDAVIAARPDVCFVGLGFPRQERVITDLRDALPSTWFLGCGAAINFIAGEQQRAPIWMQRSGLEWAHRLAQEPRRLASRYLRHDAPYAVRLLAGAALRRP</sequence>
<dbReference type="EMBL" id="JBHSAY010000003">
    <property type="protein sequence ID" value="MFC4129837.1"/>
    <property type="molecule type" value="Genomic_DNA"/>
</dbReference>